<dbReference type="InterPro" id="IPR013780">
    <property type="entry name" value="Glyco_hydro_b"/>
</dbReference>
<dbReference type="Pfam" id="PF17677">
    <property type="entry name" value="Glyco_hydro38C2"/>
    <property type="match status" value="1"/>
</dbReference>
<dbReference type="Proteomes" id="UP001174909">
    <property type="component" value="Unassembled WGS sequence"/>
</dbReference>
<comment type="caution">
    <text evidence="3">The sequence shown here is derived from an EMBL/GenBank/DDBJ whole genome shotgun (WGS) entry which is preliminary data.</text>
</comment>
<evidence type="ECO:0000313" key="3">
    <source>
        <dbReference type="EMBL" id="CAI8041736.1"/>
    </source>
</evidence>
<dbReference type="FunFam" id="2.70.98.30:FF:000003">
    <property type="entry name" value="Alpha-mannosidase"/>
    <property type="match status" value="1"/>
</dbReference>
<sequence length="550" mass="61977">MNDGLRLYLSHFKNGTSPVFKFCEYLNISVCPPTETNNFSVMVHNPIGRASTEVLSFPVFGTDFEVLDSSAHPIPSQVVPVSSATKSVRRYRGNATHNLVWSANLPGLGGAVFFIQPKHSRGKYASELSKVFVPPKLDDFSIENQALKLTFSGLTGRLKTMFNKHSNITVAVDQNLLWWRAKSGNFSVQPSGAYIFSPDGILPHTISPLSLVNTSIVNGSLVQEVRQQWSSWAYQTVKLYSNLPIAIFEYTIGPIPYEDKVGKEVVSRFTTDLKSNATWYTDSNGREMQKRIRNYRPTWKWYDSEPVAGNYYPVPSRIYIRDEDHGVQLTVLTDRAQGGSSLKDGELELMVHRRLFDDDGKGLDEALNEPGQFGDGLIVRGSHYVILDNFNNSTLCHRLLGEKLLLKSQPFISTFPVSPSEWMAKFPTQYSGLARDLPPNVHLLTLERLDHTHHLLRLEHQFQSNEQPYNNTVTVQLADLFTTMKVVDVVELGLGANAALSDIHRLHWNTESHGAKGRYQSAEAKMKSPFIVELKPMEIHTFNITVEYTI</sequence>
<dbReference type="InterPro" id="IPR011682">
    <property type="entry name" value="Glyco_hydro_38_C"/>
</dbReference>
<dbReference type="Gene3D" id="2.60.40.1360">
    <property type="match status" value="1"/>
</dbReference>
<keyword evidence="4" id="KW-1185">Reference proteome</keyword>
<dbReference type="InterPro" id="IPR041147">
    <property type="entry name" value="GH38_C"/>
</dbReference>
<dbReference type="EMBL" id="CASHTH010003204">
    <property type="protein sequence ID" value="CAI8041736.1"/>
    <property type="molecule type" value="Genomic_DNA"/>
</dbReference>
<dbReference type="InterPro" id="IPR050843">
    <property type="entry name" value="Glycosyl_Hydrlase_38"/>
</dbReference>
<feature type="domain" description="Glycosyl hydrolases family 38 C-terminal" evidence="2">
    <location>
        <begin position="440"/>
        <end position="542"/>
    </location>
</feature>
<organism evidence="3 4">
    <name type="scientific">Geodia barretti</name>
    <name type="common">Barrett's horny sponge</name>
    <dbReference type="NCBI Taxonomy" id="519541"/>
    <lineage>
        <taxon>Eukaryota</taxon>
        <taxon>Metazoa</taxon>
        <taxon>Porifera</taxon>
        <taxon>Demospongiae</taxon>
        <taxon>Heteroscleromorpha</taxon>
        <taxon>Tetractinellida</taxon>
        <taxon>Astrophorina</taxon>
        <taxon>Geodiidae</taxon>
        <taxon>Geodia</taxon>
    </lineage>
</organism>
<dbReference type="PANTHER" id="PTHR11607:SF3">
    <property type="entry name" value="LYSOSOMAL ALPHA-MANNOSIDASE"/>
    <property type="match status" value="1"/>
</dbReference>
<dbReference type="GO" id="GO:0030246">
    <property type="term" value="F:carbohydrate binding"/>
    <property type="evidence" value="ECO:0007669"/>
    <property type="project" value="InterPro"/>
</dbReference>
<reference evidence="3" key="1">
    <citation type="submission" date="2023-03" db="EMBL/GenBank/DDBJ databases">
        <authorList>
            <person name="Steffen K."/>
            <person name="Cardenas P."/>
        </authorList>
    </citation>
    <scope>NUCLEOTIDE SEQUENCE</scope>
</reference>
<dbReference type="Pfam" id="PF07748">
    <property type="entry name" value="Glyco_hydro_38C"/>
    <property type="match status" value="1"/>
</dbReference>
<evidence type="ECO:0000259" key="2">
    <source>
        <dbReference type="Pfam" id="PF17677"/>
    </source>
</evidence>
<proteinExistence type="predicted"/>
<gene>
    <name evidence="3" type="ORF">GBAR_LOCUS23164</name>
</gene>
<dbReference type="GO" id="GO:0004559">
    <property type="term" value="F:alpha-mannosidase activity"/>
    <property type="evidence" value="ECO:0007669"/>
    <property type="project" value="InterPro"/>
</dbReference>
<dbReference type="GO" id="GO:0006013">
    <property type="term" value="P:mannose metabolic process"/>
    <property type="evidence" value="ECO:0007669"/>
    <property type="project" value="InterPro"/>
</dbReference>
<dbReference type="Gene3D" id="2.70.98.30">
    <property type="entry name" value="Golgi alpha-mannosidase II, domain 4"/>
    <property type="match status" value="1"/>
</dbReference>
<protein>
    <submittedName>
        <fullName evidence="3">Lysosomal alpha-mannosidase</fullName>
    </submittedName>
</protein>
<dbReference type="AlphaFoldDB" id="A0AA35T7F2"/>
<name>A0AA35T7F2_GEOBA</name>
<dbReference type="InterPro" id="IPR011013">
    <property type="entry name" value="Gal_mutarotase_sf_dom"/>
</dbReference>
<feature type="domain" description="Glycosyl hydrolase family 38 C-terminal" evidence="1">
    <location>
        <begin position="142"/>
        <end position="360"/>
    </location>
</feature>
<dbReference type="SUPFAM" id="SSF74650">
    <property type="entry name" value="Galactose mutarotase-like"/>
    <property type="match status" value="1"/>
</dbReference>
<dbReference type="GO" id="GO:0005764">
    <property type="term" value="C:lysosome"/>
    <property type="evidence" value="ECO:0007669"/>
    <property type="project" value="TreeGrafter"/>
</dbReference>
<evidence type="ECO:0000259" key="1">
    <source>
        <dbReference type="Pfam" id="PF07748"/>
    </source>
</evidence>
<evidence type="ECO:0000313" key="4">
    <source>
        <dbReference type="Proteomes" id="UP001174909"/>
    </source>
</evidence>
<accession>A0AA35T7F2</accession>
<dbReference type="Gene3D" id="2.60.40.1180">
    <property type="entry name" value="Golgi alpha-mannosidase II"/>
    <property type="match status" value="1"/>
</dbReference>
<dbReference type="PANTHER" id="PTHR11607">
    <property type="entry name" value="ALPHA-MANNOSIDASE"/>
    <property type="match status" value="1"/>
</dbReference>